<dbReference type="GO" id="GO:0005524">
    <property type="term" value="F:ATP binding"/>
    <property type="evidence" value="ECO:0007669"/>
    <property type="project" value="InterPro"/>
</dbReference>
<keyword evidence="1" id="KW-0639">Primosome</keyword>
<keyword evidence="4" id="KW-1185">Reference proteome</keyword>
<keyword evidence="3" id="KW-0347">Helicase</keyword>
<organism evidence="3 4">
    <name type="scientific">Bacillus phage TsarBomba</name>
    <dbReference type="NCBI Taxonomy" id="1690456"/>
    <lineage>
        <taxon>Viruses</taxon>
        <taxon>Duplodnaviria</taxon>
        <taxon>Heunggongvirae</taxon>
        <taxon>Uroviricota</taxon>
        <taxon>Caudoviricetes</taxon>
        <taxon>Herelleviridae</taxon>
        <taxon>Bastillevirinae</taxon>
        <taxon>Tsarbombavirus</taxon>
        <taxon>Tsarbombavirus tsarbomba</taxon>
    </lineage>
</organism>
<feature type="domain" description="SF4 helicase" evidence="2">
    <location>
        <begin position="168"/>
        <end position="438"/>
    </location>
</feature>
<evidence type="ECO:0000259" key="2">
    <source>
        <dbReference type="PROSITE" id="PS51199"/>
    </source>
</evidence>
<dbReference type="SMART" id="SM00382">
    <property type="entry name" value="AAA"/>
    <property type="match status" value="1"/>
</dbReference>
<dbReference type="Gene3D" id="3.40.50.300">
    <property type="entry name" value="P-loop containing nucleotide triphosphate hydrolases"/>
    <property type="match status" value="1"/>
</dbReference>
<dbReference type="EMBL" id="KT224359">
    <property type="protein sequence ID" value="ALA13000.1"/>
    <property type="molecule type" value="Genomic_DNA"/>
</dbReference>
<dbReference type="PROSITE" id="PS51199">
    <property type="entry name" value="SF4_HELICASE"/>
    <property type="match status" value="1"/>
</dbReference>
<dbReference type="InterPro" id="IPR003593">
    <property type="entry name" value="AAA+_ATPase"/>
</dbReference>
<dbReference type="SUPFAM" id="SSF52540">
    <property type="entry name" value="P-loop containing nucleoside triphosphate hydrolases"/>
    <property type="match status" value="1"/>
</dbReference>
<keyword evidence="3" id="KW-0067">ATP-binding</keyword>
<proteinExistence type="predicted"/>
<evidence type="ECO:0000313" key="4">
    <source>
        <dbReference type="Proteomes" id="UP000204602"/>
    </source>
</evidence>
<gene>
    <name evidence="3" type="ORF">TSARBOMBA_112</name>
</gene>
<dbReference type="InterPro" id="IPR007694">
    <property type="entry name" value="DNA_helicase_DnaB-like_C"/>
</dbReference>
<dbReference type="GO" id="GO:0003678">
    <property type="term" value="F:DNA helicase activity"/>
    <property type="evidence" value="ECO:0007669"/>
    <property type="project" value="InterPro"/>
</dbReference>
<dbReference type="GO" id="GO:0006269">
    <property type="term" value="P:DNA replication, synthesis of primer"/>
    <property type="evidence" value="ECO:0007669"/>
    <property type="project" value="UniProtKB-KW"/>
</dbReference>
<dbReference type="PANTHER" id="PTHR30153">
    <property type="entry name" value="REPLICATIVE DNA HELICASE DNAB"/>
    <property type="match status" value="1"/>
</dbReference>
<evidence type="ECO:0000313" key="3">
    <source>
        <dbReference type="EMBL" id="ALA13000.1"/>
    </source>
</evidence>
<evidence type="ECO:0000256" key="1">
    <source>
        <dbReference type="ARBA" id="ARBA00022515"/>
    </source>
</evidence>
<dbReference type="InterPro" id="IPR027417">
    <property type="entry name" value="P-loop_NTPase"/>
</dbReference>
<accession>A0A0K2CZU2</accession>
<dbReference type="Proteomes" id="UP000204602">
    <property type="component" value="Segment"/>
</dbReference>
<dbReference type="PANTHER" id="PTHR30153:SF2">
    <property type="entry name" value="REPLICATIVE DNA HELICASE"/>
    <property type="match status" value="1"/>
</dbReference>
<dbReference type="RefSeq" id="YP_009206927.1">
    <property type="nucleotide sequence ID" value="NC_028890.1"/>
</dbReference>
<dbReference type="OrthoDB" id="2035at10239"/>
<reference evidence="3 4" key="1">
    <citation type="journal article" date="2015" name="Genome Announc.">
        <title>Complete Genome Sequence of Bacillus cereus Group Phage TsarBomba.</title>
        <authorList>
            <person name="Erill I."/>
            <person name="Caruso S.M."/>
        </authorList>
    </citation>
    <scope>NUCLEOTIDE SEQUENCE [LARGE SCALE GENOMIC DNA]</scope>
</reference>
<name>A0A0K2CZU2_9CAUD</name>
<sequence>METPIMKQILRKAIESPSFSKEVLPIIPLSVFNSSQEYKELVGIIKRYYQTNRNILNEDAFLTLTQTKLDRMRKEAEEQQKYFDKIHDLYKVRDNTDDSVIDENIELHIRKAMQIDWMTKVAMNLENPSYMDKAAEEFKQILLLNITGKRDEIINVLDDTEYKRTSLSTLYQNMIPTGFADIDHLNNGGLAKGELGMVVAASGTGKTLILTNLATNYTKNKYNVLFIALEELENRMILKLEQSLLRRNRSQILTGNALNQVEFNKNQEFIKQNRQHFGNLFFARYSPRTITPAKIEQLISDVKIRWGIDLDVVIIDYPELLRNPNATGNEAEDGGRLFEEMRRIGQEYNVVMWTAAQMNRTAYSATIRTSENMEGSLRKKNAAELILAVQQSDEEFRAGFVRLYADKLRNPPEGQFDKMIGLKVVGSAQTVRNYKSEQEKNEHLAILESIDDARDAMFKNKRKGKQDNTQMPNYADEINQSIQNMRGAN</sequence>
<dbReference type="GeneID" id="26633211"/>
<dbReference type="KEGG" id="vg:26633211"/>
<dbReference type="Pfam" id="PF03796">
    <property type="entry name" value="DnaB_C"/>
    <property type="match status" value="1"/>
</dbReference>
<keyword evidence="3" id="KW-0547">Nucleotide-binding</keyword>
<keyword evidence="3" id="KW-0378">Hydrolase</keyword>
<protein>
    <submittedName>
        <fullName evidence="3">DNA helicase I</fullName>
    </submittedName>
</protein>